<dbReference type="EMBL" id="CAJNOU010001934">
    <property type="protein sequence ID" value="CAF1271218.1"/>
    <property type="molecule type" value="Genomic_DNA"/>
</dbReference>
<keyword evidence="1" id="KW-0732">Signal</keyword>
<gene>
    <name evidence="2" type="ORF">SEV965_LOCUS24761</name>
</gene>
<reference evidence="2" key="1">
    <citation type="submission" date="2021-02" db="EMBL/GenBank/DDBJ databases">
        <authorList>
            <person name="Nowell W R."/>
        </authorList>
    </citation>
    <scope>NUCLEOTIDE SEQUENCE</scope>
</reference>
<proteinExistence type="predicted"/>
<dbReference type="Proteomes" id="UP000663889">
    <property type="component" value="Unassembled WGS sequence"/>
</dbReference>
<dbReference type="AlphaFoldDB" id="A0A815BB32"/>
<evidence type="ECO:0000313" key="2">
    <source>
        <dbReference type="EMBL" id="CAF1271218.1"/>
    </source>
</evidence>
<comment type="caution">
    <text evidence="2">The sequence shown here is derived from an EMBL/GenBank/DDBJ whole genome shotgun (WGS) entry which is preliminary data.</text>
</comment>
<feature type="chain" id="PRO_5032518594" evidence="1">
    <location>
        <begin position="19"/>
        <end position="360"/>
    </location>
</feature>
<accession>A0A815BB32</accession>
<evidence type="ECO:0000313" key="3">
    <source>
        <dbReference type="Proteomes" id="UP000663889"/>
    </source>
</evidence>
<protein>
    <submittedName>
        <fullName evidence="2">Uncharacterized protein</fullName>
    </submittedName>
</protein>
<organism evidence="2 3">
    <name type="scientific">Rotaria sordida</name>
    <dbReference type="NCBI Taxonomy" id="392033"/>
    <lineage>
        <taxon>Eukaryota</taxon>
        <taxon>Metazoa</taxon>
        <taxon>Spiralia</taxon>
        <taxon>Gnathifera</taxon>
        <taxon>Rotifera</taxon>
        <taxon>Eurotatoria</taxon>
        <taxon>Bdelloidea</taxon>
        <taxon>Philodinida</taxon>
        <taxon>Philodinidae</taxon>
        <taxon>Rotaria</taxon>
    </lineage>
</organism>
<name>A0A815BB32_9BILA</name>
<feature type="signal peptide" evidence="1">
    <location>
        <begin position="1"/>
        <end position="18"/>
    </location>
</feature>
<evidence type="ECO:0000256" key="1">
    <source>
        <dbReference type="SAM" id="SignalP"/>
    </source>
</evidence>
<sequence>MLLLFLFIKFFFLHISYSLNCIGGPNCHIKLDFNQKIPNHKKFLETCSIIKVSLCSVFLKIDYDNQQVDISFEKVSNHTQSPYHYFNLLTTNHQASIILRYTIEVKVYPNNKIQLYVLLQCQTHDQCTERELRHFWSRFISLNNRRYSFIRFYNFLFLNTSNFIDCFDDQTNQTLQCSMFNNNKCWASTDSQRKCINYDKNYPNYFIYSYNKVYEPHRLTDEHIYYKLACHVNNCNNNETIKQLSELARQFAENSRLMNNYNAIIFPYIAYHGTIIHVGRTILIDGLIVSRTVVASKVRISPPSNHISRGSSAFDVSDSTDAVFLCPNVYYSSDAVYTILFEKDDDIVQVVLECSVKHNG</sequence>